<dbReference type="OrthoDB" id="9990051at2"/>
<organism evidence="3 4">
    <name type="scientific">Aerococcus urinae</name>
    <dbReference type="NCBI Taxonomy" id="1376"/>
    <lineage>
        <taxon>Bacteria</taxon>
        <taxon>Bacillati</taxon>
        <taxon>Bacillota</taxon>
        <taxon>Bacilli</taxon>
        <taxon>Lactobacillales</taxon>
        <taxon>Aerococcaceae</taxon>
        <taxon>Aerococcus</taxon>
    </lineage>
</organism>
<evidence type="ECO:0000313" key="5">
    <source>
        <dbReference type="Proteomes" id="UP001069145"/>
    </source>
</evidence>
<gene>
    <name evidence="3" type="ORF">I6G68_04485</name>
    <name evidence="2" type="ORF">ODY43_07185</name>
</gene>
<dbReference type="Proteomes" id="UP000594771">
    <property type="component" value="Chromosome"/>
</dbReference>
<evidence type="ECO:0000313" key="2">
    <source>
        <dbReference type="EMBL" id="MCY3053769.1"/>
    </source>
</evidence>
<dbReference type="EMBL" id="JAOTML010000008">
    <property type="protein sequence ID" value="MCY3053769.1"/>
    <property type="molecule type" value="Genomic_DNA"/>
</dbReference>
<keyword evidence="1" id="KW-0175">Coiled coil</keyword>
<dbReference type="GeneID" id="35768135"/>
<dbReference type="Proteomes" id="UP001069145">
    <property type="component" value="Unassembled WGS sequence"/>
</dbReference>
<proteinExistence type="predicted"/>
<reference evidence="2" key="2">
    <citation type="submission" date="2022-09" db="EMBL/GenBank/DDBJ databases">
        <title>Aerococcus urinae taxonomy study.</title>
        <authorList>
            <person name="Christensen J."/>
            <person name="Senneby E."/>
        </authorList>
    </citation>
    <scope>NUCLEOTIDE SEQUENCE</scope>
    <source>
        <strain evidence="2">NLD-066-U95</strain>
    </source>
</reference>
<dbReference type="AlphaFoldDB" id="A0A109REP5"/>
<name>A0A109REP5_9LACT</name>
<reference evidence="3 4" key="1">
    <citation type="submission" date="2020-12" db="EMBL/GenBank/DDBJ databases">
        <title>FDA dAtabase for Regulatory Grade micrObial Sequences (FDA-ARGOS): Supporting development and validation of Infectious Disease Dx tests.</title>
        <authorList>
            <person name="Sproer C."/>
            <person name="Gronow S."/>
            <person name="Severitt S."/>
            <person name="Schroder I."/>
            <person name="Tallon L."/>
            <person name="Sadzewicz L."/>
            <person name="Zhao X."/>
            <person name="Boylan J."/>
            <person name="Ott S."/>
            <person name="Bowen H."/>
            <person name="Vavikolanu K."/>
            <person name="Mehta A."/>
            <person name="Aluvathingal J."/>
            <person name="Nadendla S."/>
            <person name="Lowell S."/>
            <person name="Myers T."/>
            <person name="Yan Y."/>
            <person name="Sichtig H."/>
        </authorList>
    </citation>
    <scope>NUCLEOTIDE SEQUENCE [LARGE SCALE GENOMIC DNA]</scope>
    <source>
        <strain evidence="3 4">FDAARGOS_911</strain>
    </source>
</reference>
<protein>
    <submittedName>
        <fullName evidence="3">Uncharacterized protein</fullName>
    </submittedName>
</protein>
<evidence type="ECO:0000313" key="3">
    <source>
        <dbReference type="EMBL" id="QPS00672.1"/>
    </source>
</evidence>
<sequence length="109" mass="13021">MDKIIEQLHHMEVDANRHLESVQEEKLALRQNYDQKKADYKKQAQAKYDEELARVQARNQDLREKRTQDLQASYNRQMEQIKQLVDHDQDSYLKDFFNQLQALGVTGDD</sequence>
<accession>A0A109REP5</accession>
<feature type="coiled-coil region" evidence="1">
    <location>
        <begin position="19"/>
        <end position="65"/>
    </location>
</feature>
<evidence type="ECO:0000256" key="1">
    <source>
        <dbReference type="SAM" id="Coils"/>
    </source>
</evidence>
<dbReference type="KEGG" id="aun:AWM73_05555"/>
<keyword evidence="5" id="KW-1185">Reference proteome</keyword>
<evidence type="ECO:0000313" key="4">
    <source>
        <dbReference type="Proteomes" id="UP000594771"/>
    </source>
</evidence>
<dbReference type="RefSeq" id="WP_060778448.1">
    <property type="nucleotide sequence ID" value="NZ_CAJHLF010000005.1"/>
</dbReference>
<dbReference type="EMBL" id="CP065662">
    <property type="protein sequence ID" value="QPS00672.1"/>
    <property type="molecule type" value="Genomic_DNA"/>
</dbReference>